<reference evidence="6 7" key="1">
    <citation type="journal article" date="2012" name="Science">
        <title>The Paleozoic origin of enzymatic lignin decomposition reconstructed from 31 fungal genomes.</title>
        <authorList>
            <person name="Floudas D."/>
            <person name="Binder M."/>
            <person name="Riley R."/>
            <person name="Barry K."/>
            <person name="Blanchette R.A."/>
            <person name="Henrissat B."/>
            <person name="Martinez A.T."/>
            <person name="Otillar R."/>
            <person name="Spatafora J.W."/>
            <person name="Yadav J.S."/>
            <person name="Aerts A."/>
            <person name="Benoit I."/>
            <person name="Boyd A."/>
            <person name="Carlson A."/>
            <person name="Copeland A."/>
            <person name="Coutinho P.M."/>
            <person name="de Vries R.P."/>
            <person name="Ferreira P."/>
            <person name="Findley K."/>
            <person name="Foster B."/>
            <person name="Gaskell J."/>
            <person name="Glotzer D."/>
            <person name="Gorecki P."/>
            <person name="Heitman J."/>
            <person name="Hesse C."/>
            <person name="Hori C."/>
            <person name="Igarashi K."/>
            <person name="Jurgens J.A."/>
            <person name="Kallen N."/>
            <person name="Kersten P."/>
            <person name="Kohler A."/>
            <person name="Kuees U."/>
            <person name="Kumar T.K.A."/>
            <person name="Kuo A."/>
            <person name="LaButti K."/>
            <person name="Larrondo L.F."/>
            <person name="Lindquist E."/>
            <person name="Ling A."/>
            <person name="Lombard V."/>
            <person name="Lucas S."/>
            <person name="Lundell T."/>
            <person name="Martin R."/>
            <person name="McLaughlin D.J."/>
            <person name="Morgenstern I."/>
            <person name="Morin E."/>
            <person name="Murat C."/>
            <person name="Nagy L.G."/>
            <person name="Nolan M."/>
            <person name="Ohm R.A."/>
            <person name="Patyshakuliyeva A."/>
            <person name="Rokas A."/>
            <person name="Ruiz-Duenas F.J."/>
            <person name="Sabat G."/>
            <person name="Salamov A."/>
            <person name="Samejima M."/>
            <person name="Schmutz J."/>
            <person name="Slot J.C."/>
            <person name="St John F."/>
            <person name="Stenlid J."/>
            <person name="Sun H."/>
            <person name="Sun S."/>
            <person name="Syed K."/>
            <person name="Tsang A."/>
            <person name="Wiebenga A."/>
            <person name="Young D."/>
            <person name="Pisabarro A."/>
            <person name="Eastwood D.C."/>
            <person name="Martin F."/>
            <person name="Cullen D."/>
            <person name="Grigoriev I.V."/>
            <person name="Hibbett D.S."/>
        </authorList>
    </citation>
    <scope>NUCLEOTIDE SEQUENCE [LARGE SCALE GENOMIC DNA]</scope>
    <source>
        <strain evidence="6 7">DJM-731 SS1</strain>
    </source>
</reference>
<dbReference type="InterPro" id="IPR026992">
    <property type="entry name" value="DIOX_N"/>
</dbReference>
<dbReference type="GO" id="GO:0046872">
    <property type="term" value="F:metal ion binding"/>
    <property type="evidence" value="ECO:0007669"/>
    <property type="project" value="UniProtKB-KW"/>
</dbReference>
<dbReference type="AlphaFoldDB" id="M5FRA0"/>
<dbReference type="Proteomes" id="UP000030653">
    <property type="component" value="Unassembled WGS sequence"/>
</dbReference>
<evidence type="ECO:0000259" key="5">
    <source>
        <dbReference type="PROSITE" id="PS51471"/>
    </source>
</evidence>
<protein>
    <submittedName>
        <fullName evidence="6">Clavaminate synthase-like protein</fullName>
    </submittedName>
</protein>
<dbReference type="InterPro" id="IPR027443">
    <property type="entry name" value="IPNS-like_sf"/>
</dbReference>
<evidence type="ECO:0000313" key="7">
    <source>
        <dbReference type="Proteomes" id="UP000030653"/>
    </source>
</evidence>
<evidence type="ECO:0000256" key="4">
    <source>
        <dbReference type="RuleBase" id="RU003682"/>
    </source>
</evidence>
<sequence length="348" mass="39167">MVGTIHHTLPSFPEGLPTAPLVSVNLARLESSDPSESEAFYTACKNLGFFYLDCTGSKLGEEIVQGAEQLHALQQVFFNLPAEEKERYGQSMDKFYAYRYTELDIRDPNGVPLRTENYNLKKDDVLGNCPRLPCHPLISTNQPLFKSYVLNCRAAIDLMLHTLNTHLQLAEGTLASLHRIDHLSGDHVRFTQAPPRPWDDKRISAGEHTDFGSITILFNWLGGLQIRRPDNDEWVYVRPVPGSAVVNLGDALVKFTACILRSNIHRVVPAPGPQAGLMRHSLVYFSRPENEVIMKRLRGGLVDDQPHKEGEEEEEEINSHEWIMRRAYGDLRGIYTSKGLEPRGTPAA</sequence>
<dbReference type="Pfam" id="PF14226">
    <property type="entry name" value="DIOX_N"/>
    <property type="match status" value="1"/>
</dbReference>
<name>M5FRA0_DACPD</name>
<dbReference type="RefSeq" id="XP_040624352.1">
    <property type="nucleotide sequence ID" value="XM_040769323.1"/>
</dbReference>
<dbReference type="Pfam" id="PF03171">
    <property type="entry name" value="2OG-FeII_Oxy"/>
    <property type="match status" value="1"/>
</dbReference>
<dbReference type="PROSITE" id="PS51471">
    <property type="entry name" value="FE2OG_OXY"/>
    <property type="match status" value="1"/>
</dbReference>
<dbReference type="GO" id="GO:0016491">
    <property type="term" value="F:oxidoreductase activity"/>
    <property type="evidence" value="ECO:0007669"/>
    <property type="project" value="UniProtKB-KW"/>
</dbReference>
<evidence type="ECO:0000256" key="1">
    <source>
        <dbReference type="ARBA" id="ARBA00008056"/>
    </source>
</evidence>
<dbReference type="SUPFAM" id="SSF51197">
    <property type="entry name" value="Clavaminate synthase-like"/>
    <property type="match status" value="1"/>
</dbReference>
<evidence type="ECO:0000256" key="2">
    <source>
        <dbReference type="ARBA" id="ARBA00022723"/>
    </source>
</evidence>
<accession>M5FRA0</accession>
<dbReference type="HOGENOM" id="CLU_010119_4_0_1"/>
<dbReference type="InterPro" id="IPR050295">
    <property type="entry name" value="Plant_2OG-oxidoreductases"/>
</dbReference>
<gene>
    <name evidence="6" type="ORF">DACRYDRAFT_111989</name>
</gene>
<comment type="similarity">
    <text evidence="1 4">Belongs to the iron/ascorbate-dependent oxidoreductase family.</text>
</comment>
<dbReference type="OrthoDB" id="288590at2759"/>
<dbReference type="Gene3D" id="2.60.120.330">
    <property type="entry name" value="B-lactam Antibiotic, Isopenicillin N Synthase, Chain"/>
    <property type="match status" value="1"/>
</dbReference>
<dbReference type="PANTHER" id="PTHR47991">
    <property type="entry name" value="OXOGLUTARATE/IRON-DEPENDENT DIOXYGENASE"/>
    <property type="match status" value="1"/>
</dbReference>
<keyword evidence="3 4" id="KW-0408">Iron</keyword>
<dbReference type="InterPro" id="IPR005123">
    <property type="entry name" value="Oxoglu/Fe-dep_dioxygenase_dom"/>
</dbReference>
<organism evidence="6 7">
    <name type="scientific">Dacryopinax primogenitus (strain DJM 731)</name>
    <name type="common">Brown rot fungus</name>
    <dbReference type="NCBI Taxonomy" id="1858805"/>
    <lineage>
        <taxon>Eukaryota</taxon>
        <taxon>Fungi</taxon>
        <taxon>Dikarya</taxon>
        <taxon>Basidiomycota</taxon>
        <taxon>Agaricomycotina</taxon>
        <taxon>Dacrymycetes</taxon>
        <taxon>Dacrymycetales</taxon>
        <taxon>Dacrymycetaceae</taxon>
        <taxon>Dacryopinax</taxon>
    </lineage>
</organism>
<dbReference type="EMBL" id="JH795877">
    <property type="protein sequence ID" value="EJT97454.1"/>
    <property type="molecule type" value="Genomic_DNA"/>
</dbReference>
<evidence type="ECO:0000256" key="3">
    <source>
        <dbReference type="ARBA" id="ARBA00023004"/>
    </source>
</evidence>
<keyword evidence="4" id="KW-0560">Oxidoreductase</keyword>
<dbReference type="OMA" id="EWRSRQI"/>
<evidence type="ECO:0000313" key="6">
    <source>
        <dbReference type="EMBL" id="EJT97454.1"/>
    </source>
</evidence>
<dbReference type="GeneID" id="63684385"/>
<dbReference type="InterPro" id="IPR044861">
    <property type="entry name" value="IPNS-like_FE2OG_OXY"/>
</dbReference>
<dbReference type="STRING" id="1858805.M5FRA0"/>
<feature type="domain" description="Fe2OG dioxygenase" evidence="5">
    <location>
        <begin position="184"/>
        <end position="288"/>
    </location>
</feature>
<keyword evidence="2 4" id="KW-0479">Metal-binding</keyword>
<keyword evidence="7" id="KW-1185">Reference proteome</keyword>
<proteinExistence type="inferred from homology"/>